<evidence type="ECO:0000313" key="3">
    <source>
        <dbReference type="Proteomes" id="UP000824782"/>
    </source>
</evidence>
<keyword evidence="3" id="KW-1185">Reference proteome</keyword>
<feature type="region of interest" description="Disordered" evidence="1">
    <location>
        <begin position="155"/>
        <end position="177"/>
    </location>
</feature>
<comment type="caution">
    <text evidence="2">The sequence shown here is derived from an EMBL/GenBank/DDBJ whole genome shotgun (WGS) entry which is preliminary data.</text>
</comment>
<evidence type="ECO:0000256" key="1">
    <source>
        <dbReference type="SAM" id="MobiDB-lite"/>
    </source>
</evidence>
<protein>
    <submittedName>
        <fullName evidence="2">Uncharacterized protein</fullName>
    </submittedName>
</protein>
<proteinExistence type="predicted"/>
<evidence type="ECO:0000313" key="2">
    <source>
        <dbReference type="EMBL" id="KAG8569603.1"/>
    </source>
</evidence>
<feature type="region of interest" description="Disordered" evidence="1">
    <location>
        <begin position="47"/>
        <end position="66"/>
    </location>
</feature>
<dbReference type="Proteomes" id="UP000824782">
    <property type="component" value="Unassembled WGS sequence"/>
</dbReference>
<dbReference type="EMBL" id="WNYA01000006">
    <property type="protein sequence ID" value="KAG8569603.1"/>
    <property type="molecule type" value="Genomic_DNA"/>
</dbReference>
<accession>A0AAV7BB46</accession>
<sequence length="219" mass="23061">MYAAQQQHLMLQTAALQQQQQQQQQHLSSAQLQNLAAAQQASLAASRAPPVVSSSQQNPSQPLTQINLTGSPQIIQRPQAASSTPPTSSGITQQAVLLGSPASPALCTNQAQMYLRAQMLIFTPTATVSNIPSEVSPGATTQVSTSITRVYHKPAKEQVDTEGSDNTAGSCCSDTGAIPGPGADADILFSGTEYGGARRRRHQPITASQFSHETGHSHH</sequence>
<name>A0AAV7BB46_ENGPU</name>
<dbReference type="AlphaFoldDB" id="A0AAV7BB46"/>
<feature type="compositionally biased region" description="Polar residues" evidence="1">
    <location>
        <begin position="164"/>
        <end position="173"/>
    </location>
</feature>
<organism evidence="2 3">
    <name type="scientific">Engystomops pustulosus</name>
    <name type="common">Tungara frog</name>
    <name type="synonym">Physalaemus pustulosus</name>
    <dbReference type="NCBI Taxonomy" id="76066"/>
    <lineage>
        <taxon>Eukaryota</taxon>
        <taxon>Metazoa</taxon>
        <taxon>Chordata</taxon>
        <taxon>Craniata</taxon>
        <taxon>Vertebrata</taxon>
        <taxon>Euteleostomi</taxon>
        <taxon>Amphibia</taxon>
        <taxon>Batrachia</taxon>
        <taxon>Anura</taxon>
        <taxon>Neobatrachia</taxon>
        <taxon>Hyloidea</taxon>
        <taxon>Leptodactylidae</taxon>
        <taxon>Leiuperinae</taxon>
        <taxon>Engystomops</taxon>
    </lineage>
</organism>
<reference evidence="2" key="1">
    <citation type="thesis" date="2020" institute="ProQuest LLC" country="789 East Eisenhower Parkway, Ann Arbor, MI, USA">
        <title>Comparative Genomics and Chromosome Evolution.</title>
        <authorList>
            <person name="Mudd A.B."/>
        </authorList>
    </citation>
    <scope>NUCLEOTIDE SEQUENCE</scope>
    <source>
        <strain evidence="2">237g6f4</strain>
        <tissue evidence="2">Blood</tissue>
    </source>
</reference>
<gene>
    <name evidence="2" type="ORF">GDO81_014476</name>
</gene>
<feature type="region of interest" description="Disordered" evidence="1">
    <location>
        <begin position="196"/>
        <end position="219"/>
    </location>
</feature>
<feature type="compositionally biased region" description="Low complexity" evidence="1">
    <location>
        <begin position="47"/>
        <end position="62"/>
    </location>
</feature>